<dbReference type="GO" id="GO:0016788">
    <property type="term" value="F:hydrolase activity, acting on ester bonds"/>
    <property type="evidence" value="ECO:0007669"/>
    <property type="project" value="UniProtKB-UniRule"/>
</dbReference>
<accession>A0A2X2VD69</accession>
<dbReference type="STRING" id="158822.LH23_01900"/>
<dbReference type="SUPFAM" id="SSF53098">
    <property type="entry name" value="Ribonuclease H-like"/>
    <property type="match status" value="1"/>
</dbReference>
<evidence type="ECO:0000256" key="3">
    <source>
        <dbReference type="ARBA" id="ARBA00022722"/>
    </source>
</evidence>
<dbReference type="NCBIfam" id="TIGR00250">
    <property type="entry name" value="RNAse_H_YqgF"/>
    <property type="match status" value="1"/>
</dbReference>
<dbReference type="PANTHER" id="PTHR33317:SF4">
    <property type="entry name" value="POLYNUCLEOTIDYL TRANSFERASE, RIBONUCLEASE H-LIKE SUPERFAMILY PROTEIN"/>
    <property type="match status" value="1"/>
</dbReference>
<dbReference type="PANTHER" id="PTHR33317">
    <property type="entry name" value="POLYNUCLEOTIDYL TRANSFERASE, RIBONUCLEASE H-LIKE SUPERFAMILY PROTEIN"/>
    <property type="match status" value="1"/>
</dbReference>
<dbReference type="EC" id="3.1.-.-" evidence="5"/>
<dbReference type="SMART" id="SM00732">
    <property type="entry name" value="YqgFc"/>
    <property type="match status" value="1"/>
</dbReference>
<dbReference type="InterPro" id="IPR005227">
    <property type="entry name" value="YqgF"/>
</dbReference>
<gene>
    <name evidence="5 7" type="primary">yqgF</name>
    <name evidence="7" type="ORF">NCTC12120_03439</name>
</gene>
<feature type="domain" description="YqgF/RNase H-like" evidence="6">
    <location>
        <begin position="4"/>
        <end position="104"/>
    </location>
</feature>
<dbReference type="GO" id="GO:0004518">
    <property type="term" value="F:nuclease activity"/>
    <property type="evidence" value="ECO:0007669"/>
    <property type="project" value="UniProtKB-KW"/>
</dbReference>
<keyword evidence="1 5" id="KW-0963">Cytoplasm</keyword>
<keyword evidence="2 5" id="KW-0690">Ribosome biogenesis</keyword>
<keyword evidence="4 5" id="KW-0378">Hydrolase</keyword>
<dbReference type="Gene3D" id="3.30.420.140">
    <property type="entry name" value="YqgF/RNase H-like domain"/>
    <property type="match status" value="1"/>
</dbReference>
<dbReference type="FunFam" id="3.30.420.140:FF:000002">
    <property type="entry name" value="Putative pre-16S rRNA nuclease"/>
    <property type="match status" value="1"/>
</dbReference>
<evidence type="ECO:0000256" key="4">
    <source>
        <dbReference type="ARBA" id="ARBA00022801"/>
    </source>
</evidence>
<dbReference type="InterPro" id="IPR006641">
    <property type="entry name" value="YqgF/RNaseH-like_dom"/>
</dbReference>
<dbReference type="Proteomes" id="UP000251197">
    <property type="component" value="Unassembled WGS sequence"/>
</dbReference>
<dbReference type="EMBL" id="UAVU01000003">
    <property type="protein sequence ID" value="SQA99519.1"/>
    <property type="molecule type" value="Genomic_DNA"/>
</dbReference>
<name>A0A2X2VD69_9ENTR</name>
<evidence type="ECO:0000256" key="2">
    <source>
        <dbReference type="ARBA" id="ARBA00022517"/>
    </source>
</evidence>
<evidence type="ECO:0000313" key="7">
    <source>
        <dbReference type="EMBL" id="SQA99519.1"/>
    </source>
</evidence>
<evidence type="ECO:0000313" key="8">
    <source>
        <dbReference type="Proteomes" id="UP000251197"/>
    </source>
</evidence>
<comment type="function">
    <text evidence="5">Could be a nuclease involved in processing of the 5'-end of pre-16S rRNA.</text>
</comment>
<organism evidence="7 8">
    <name type="scientific">Cedecea neteri</name>
    <dbReference type="NCBI Taxonomy" id="158822"/>
    <lineage>
        <taxon>Bacteria</taxon>
        <taxon>Pseudomonadati</taxon>
        <taxon>Pseudomonadota</taxon>
        <taxon>Gammaproteobacteria</taxon>
        <taxon>Enterobacterales</taxon>
        <taxon>Enterobacteriaceae</taxon>
        <taxon>Cedecea</taxon>
    </lineage>
</organism>
<comment type="subcellular location">
    <subcellularLocation>
        <location evidence="5">Cytoplasm</location>
    </subcellularLocation>
</comment>
<dbReference type="Pfam" id="PF03652">
    <property type="entry name" value="RuvX"/>
    <property type="match status" value="1"/>
</dbReference>
<dbReference type="InterPro" id="IPR012337">
    <property type="entry name" value="RNaseH-like_sf"/>
</dbReference>
<comment type="similarity">
    <text evidence="5">Belongs to the YqgF HJR family.</text>
</comment>
<sequence length="170" mass="18249">MSSGTLMAFDFGTKSIGVAIGQRITGTARPLTALKAQDGTPDWNAVEKILKEWQPEEVVVGLPLNMDGTEQPLTARARKFANRLHGRFGVKVSLQDERLSTVEARAGLFEHGGFRALNKGSIDSASAVIILESWVRVPSVKSLTAGRVAPCVQQFMPCGNCQKMAAIPVA</sequence>
<dbReference type="CDD" id="cd16964">
    <property type="entry name" value="YqgF"/>
    <property type="match status" value="1"/>
</dbReference>
<dbReference type="GO" id="GO:0000967">
    <property type="term" value="P:rRNA 5'-end processing"/>
    <property type="evidence" value="ECO:0007669"/>
    <property type="project" value="UniProtKB-UniRule"/>
</dbReference>
<evidence type="ECO:0000256" key="5">
    <source>
        <dbReference type="HAMAP-Rule" id="MF_00651"/>
    </source>
</evidence>
<dbReference type="GO" id="GO:0005829">
    <property type="term" value="C:cytosol"/>
    <property type="evidence" value="ECO:0007669"/>
    <property type="project" value="TreeGrafter"/>
</dbReference>
<keyword evidence="3 5" id="KW-0540">Nuclease</keyword>
<dbReference type="AlphaFoldDB" id="A0A2X2VD69"/>
<evidence type="ECO:0000256" key="1">
    <source>
        <dbReference type="ARBA" id="ARBA00022490"/>
    </source>
</evidence>
<proteinExistence type="inferred from homology"/>
<reference evidence="7 8" key="1">
    <citation type="submission" date="2018-06" db="EMBL/GenBank/DDBJ databases">
        <authorList>
            <consortium name="Pathogen Informatics"/>
            <person name="Doyle S."/>
        </authorList>
    </citation>
    <scope>NUCLEOTIDE SEQUENCE [LARGE SCALE GENOMIC DNA]</scope>
    <source>
        <strain evidence="7 8">NCTC12120</strain>
    </source>
</reference>
<dbReference type="InterPro" id="IPR037027">
    <property type="entry name" value="YqgF/RNaseH-like_dom_sf"/>
</dbReference>
<evidence type="ECO:0000259" key="6">
    <source>
        <dbReference type="SMART" id="SM00732"/>
    </source>
</evidence>
<dbReference type="HAMAP" id="MF_00651">
    <property type="entry name" value="Nuclease_YqgF"/>
    <property type="match status" value="1"/>
</dbReference>
<protein>
    <recommendedName>
        <fullName evidence="5">Putative pre-16S rRNA nuclease</fullName>
        <ecNumber evidence="5">3.1.-.-</ecNumber>
    </recommendedName>
</protein>